<keyword evidence="3" id="KW-1185">Reference proteome</keyword>
<feature type="transmembrane region" description="Helical" evidence="1">
    <location>
        <begin position="90"/>
        <end position="110"/>
    </location>
</feature>
<evidence type="ECO:0000256" key="1">
    <source>
        <dbReference type="SAM" id="Phobius"/>
    </source>
</evidence>
<evidence type="ECO:0000313" key="2">
    <source>
        <dbReference type="EMBL" id="GGL56347.1"/>
    </source>
</evidence>
<keyword evidence="1" id="KW-0472">Membrane</keyword>
<sequence>MGSDEESTGTGAAFRGQWRVDYGDYDPAAVEAALESEWRRDLLLADYENAAEDGRNKETLLIQSFYVSLALFGLLLDVASRLYWNGRLAELAGVAAVGALLFCLLSNWSLRYRRGRNAAWDRRSEIEDYVERVDDALLRSNDAKFKRLTRVENGRYRLDGQRWYETGSIADLVVYTELGIGALWVVVATYAVATLA</sequence>
<dbReference type="AlphaFoldDB" id="A0A830FHE5"/>
<reference evidence="2" key="2">
    <citation type="submission" date="2020-09" db="EMBL/GenBank/DDBJ databases">
        <authorList>
            <person name="Sun Q."/>
            <person name="Ohkuma M."/>
        </authorList>
    </citation>
    <scope>NUCLEOTIDE SEQUENCE</scope>
    <source>
        <strain evidence="2">JCM 19596</strain>
    </source>
</reference>
<name>A0A830FHE5_9EURY</name>
<comment type="caution">
    <text evidence="2">The sequence shown here is derived from an EMBL/GenBank/DDBJ whole genome shotgun (WGS) entry which is preliminary data.</text>
</comment>
<dbReference type="Proteomes" id="UP000607197">
    <property type="component" value="Unassembled WGS sequence"/>
</dbReference>
<protein>
    <submittedName>
        <fullName evidence="2">Uncharacterized protein</fullName>
    </submittedName>
</protein>
<keyword evidence="1" id="KW-0812">Transmembrane</keyword>
<proteinExistence type="predicted"/>
<gene>
    <name evidence="2" type="ORF">GCM10009039_13070</name>
</gene>
<evidence type="ECO:0000313" key="3">
    <source>
        <dbReference type="Proteomes" id="UP000607197"/>
    </source>
</evidence>
<feature type="transmembrane region" description="Helical" evidence="1">
    <location>
        <begin position="172"/>
        <end position="193"/>
    </location>
</feature>
<reference evidence="2" key="1">
    <citation type="journal article" date="2014" name="Int. J. Syst. Evol. Microbiol.">
        <title>Complete genome sequence of Corynebacterium casei LMG S-19264T (=DSM 44701T), isolated from a smear-ripened cheese.</title>
        <authorList>
            <consortium name="US DOE Joint Genome Institute (JGI-PGF)"/>
            <person name="Walter F."/>
            <person name="Albersmeier A."/>
            <person name="Kalinowski J."/>
            <person name="Ruckert C."/>
        </authorList>
    </citation>
    <scope>NUCLEOTIDE SEQUENCE</scope>
    <source>
        <strain evidence="2">JCM 19596</strain>
    </source>
</reference>
<dbReference type="EMBL" id="BMPG01000002">
    <property type="protein sequence ID" value="GGL56347.1"/>
    <property type="molecule type" value="Genomic_DNA"/>
</dbReference>
<feature type="transmembrane region" description="Helical" evidence="1">
    <location>
        <begin position="65"/>
        <end position="84"/>
    </location>
</feature>
<accession>A0A830FHE5</accession>
<keyword evidence="1" id="KW-1133">Transmembrane helix</keyword>
<organism evidence="2 3">
    <name type="scientific">Halocalculus aciditolerans</name>
    <dbReference type="NCBI Taxonomy" id="1383812"/>
    <lineage>
        <taxon>Archaea</taxon>
        <taxon>Methanobacteriati</taxon>
        <taxon>Methanobacteriota</taxon>
        <taxon>Stenosarchaea group</taxon>
        <taxon>Halobacteria</taxon>
        <taxon>Halobacteriales</taxon>
        <taxon>Halobacteriaceae</taxon>
        <taxon>Halocalculus</taxon>
    </lineage>
</organism>